<dbReference type="RefSeq" id="WP_302108483.1">
    <property type="nucleotide sequence ID" value="NZ_JAUKTR010000001.1"/>
</dbReference>
<evidence type="ECO:0000256" key="5">
    <source>
        <dbReference type="ARBA" id="ARBA00023136"/>
    </source>
</evidence>
<dbReference type="Proteomes" id="UP001169063">
    <property type="component" value="Unassembled WGS sequence"/>
</dbReference>
<comment type="caution">
    <text evidence="7">The sequence shown here is derived from an EMBL/GenBank/DDBJ whole genome shotgun (WGS) entry which is preliminary data.</text>
</comment>
<dbReference type="NCBIfam" id="TIGR00773">
    <property type="entry name" value="NhaA"/>
    <property type="match status" value="1"/>
</dbReference>
<dbReference type="InterPro" id="IPR004670">
    <property type="entry name" value="NhaA"/>
</dbReference>
<dbReference type="PANTHER" id="PTHR30341:SF0">
    <property type="entry name" value="NA(+)_H(+) ANTIPORTER NHAA"/>
    <property type="match status" value="1"/>
</dbReference>
<evidence type="ECO:0000256" key="1">
    <source>
        <dbReference type="ARBA" id="ARBA00004429"/>
    </source>
</evidence>
<keyword evidence="3 6" id="KW-0812">Transmembrane</keyword>
<evidence type="ECO:0000313" key="8">
    <source>
        <dbReference type="Proteomes" id="UP001169063"/>
    </source>
</evidence>
<dbReference type="PANTHER" id="PTHR30341">
    <property type="entry name" value="SODIUM ION/PROTON ANTIPORTER NHAA-RELATED"/>
    <property type="match status" value="1"/>
</dbReference>
<dbReference type="EMBL" id="JAUKTR010000001">
    <property type="protein sequence ID" value="MDO1558060.1"/>
    <property type="molecule type" value="Genomic_DNA"/>
</dbReference>
<sequence length="402" mass="42118">MARRLTLDFFKTEAASGLFLAIAALSALVLANSPWADAYFGILKTDIPVRIGAWSLTENVSEWIKEGLMAIFFFVVGLEIKYEILRGELSNPKKLALPVLAAVGGMVGPALVYLGVTGALGGDPRGWSIPVATDIAFAVAAFALVASSLPASLRVFLLTLAIVDDLGAVAIIAAVYSDGVTLPPLLGAGVVLAALALIGRFQLSFVWWVLGFLLVWGFAMEAHISTSLAGVATALVVPINAPKPGVEGPLKNFMETLHPWVAYFILPLFAFSAAGFSFAGLSPLALFSPVALGIALGLFLGKQIGVMGLAWLACRLKLGVLPSNARWSEMYGVSLLCGVGFTMSLFLGALAFPGAPVEIETEVKLGVIAGSLLSGLVGMLVLSRAAAWRKRCREDDAVLDAA</sequence>
<protein>
    <recommendedName>
        <fullName evidence="6">Na(+)/H(+) antiporter NhaA</fullName>
    </recommendedName>
    <alternativeName>
        <fullName evidence="6">Sodium/proton antiporter NhaA</fullName>
    </alternativeName>
</protein>
<name>A0ABT8SHL5_9CAUL</name>
<reference evidence="7" key="1">
    <citation type="submission" date="2023-07" db="EMBL/GenBank/DDBJ databases">
        <title>Brevundimonas soil sp. nov., isolated from the soil of chemical plant.</title>
        <authorList>
            <person name="Wu N."/>
        </authorList>
    </citation>
    <scope>NUCLEOTIDE SEQUENCE</scope>
    <source>
        <strain evidence="7">XZ-24</strain>
    </source>
</reference>
<accession>A0ABT8SHL5</accession>
<feature type="transmembrane region" description="Helical" evidence="6">
    <location>
        <begin position="127"/>
        <end position="146"/>
    </location>
</feature>
<keyword evidence="4 6" id="KW-1133">Transmembrane helix</keyword>
<comment type="catalytic activity">
    <reaction evidence="6">
        <text>Na(+)(in) + 2 H(+)(out) = Na(+)(out) + 2 H(+)(in)</text>
        <dbReference type="Rhea" id="RHEA:29251"/>
        <dbReference type="ChEBI" id="CHEBI:15378"/>
        <dbReference type="ChEBI" id="CHEBI:29101"/>
    </reaction>
</comment>
<feature type="transmembrane region" description="Helical" evidence="6">
    <location>
        <begin position="333"/>
        <end position="353"/>
    </location>
</feature>
<evidence type="ECO:0000256" key="2">
    <source>
        <dbReference type="ARBA" id="ARBA00022475"/>
    </source>
</evidence>
<comment type="function">
    <text evidence="6">Na(+)/H(+) antiporter that extrudes sodium in exchange for external protons.</text>
</comment>
<keyword evidence="6" id="KW-0050">Antiport</keyword>
<evidence type="ECO:0000256" key="6">
    <source>
        <dbReference type="HAMAP-Rule" id="MF_01844"/>
    </source>
</evidence>
<evidence type="ECO:0000256" key="3">
    <source>
        <dbReference type="ARBA" id="ARBA00022692"/>
    </source>
</evidence>
<comment type="similarity">
    <text evidence="6">Belongs to the NhaA Na(+)/H(+) (TC 2.A.33) antiporter family.</text>
</comment>
<dbReference type="Pfam" id="PF06965">
    <property type="entry name" value="Na_H_antiport_1"/>
    <property type="match status" value="1"/>
</dbReference>
<dbReference type="InterPro" id="IPR023171">
    <property type="entry name" value="Na/H_antiporter_dom_sf"/>
</dbReference>
<proteinExistence type="inferred from homology"/>
<keyword evidence="2 6" id="KW-1003">Cell membrane</keyword>
<comment type="subcellular location">
    <subcellularLocation>
        <location evidence="1">Cell inner membrane</location>
        <topology evidence="1">Multi-pass membrane protein</topology>
    </subcellularLocation>
    <subcellularLocation>
        <location evidence="6">Cell membrane</location>
        <topology evidence="6">Multi-pass membrane protein</topology>
    </subcellularLocation>
</comment>
<feature type="transmembrane region" description="Helical" evidence="6">
    <location>
        <begin position="260"/>
        <end position="280"/>
    </location>
</feature>
<feature type="transmembrane region" description="Helical" evidence="6">
    <location>
        <begin position="286"/>
        <end position="312"/>
    </location>
</feature>
<keyword evidence="5 6" id="KW-0472">Membrane</keyword>
<feature type="transmembrane region" description="Helical" evidence="6">
    <location>
        <begin position="188"/>
        <end position="216"/>
    </location>
</feature>
<evidence type="ECO:0000313" key="7">
    <source>
        <dbReference type="EMBL" id="MDO1558060.1"/>
    </source>
</evidence>
<keyword evidence="8" id="KW-1185">Reference proteome</keyword>
<feature type="transmembrane region" description="Helical" evidence="6">
    <location>
        <begin position="63"/>
        <end position="83"/>
    </location>
</feature>
<gene>
    <name evidence="6 7" type="primary">nhaA</name>
    <name evidence="7" type="ORF">Q0812_01285</name>
</gene>
<evidence type="ECO:0000256" key="4">
    <source>
        <dbReference type="ARBA" id="ARBA00022989"/>
    </source>
</evidence>
<feature type="transmembrane region" description="Helical" evidence="6">
    <location>
        <begin position="365"/>
        <end position="383"/>
    </location>
</feature>
<organism evidence="7 8">
    <name type="scientific">Peiella sedimenti</name>
    <dbReference type="NCBI Taxonomy" id="3061083"/>
    <lineage>
        <taxon>Bacteria</taxon>
        <taxon>Pseudomonadati</taxon>
        <taxon>Pseudomonadota</taxon>
        <taxon>Alphaproteobacteria</taxon>
        <taxon>Caulobacterales</taxon>
        <taxon>Caulobacteraceae</taxon>
        <taxon>Peiella</taxon>
    </lineage>
</organism>
<keyword evidence="6" id="KW-0813">Transport</keyword>
<feature type="transmembrane region" description="Helical" evidence="6">
    <location>
        <begin position="95"/>
        <end position="115"/>
    </location>
</feature>
<keyword evidence="6" id="KW-0915">Sodium</keyword>
<dbReference type="Gene3D" id="1.20.1530.10">
    <property type="entry name" value="Na+/H+ antiporter like domain"/>
    <property type="match status" value="1"/>
</dbReference>
<keyword evidence="6" id="KW-0406">Ion transport</keyword>
<dbReference type="HAMAP" id="MF_01844">
    <property type="entry name" value="NhaA"/>
    <property type="match status" value="1"/>
</dbReference>
<feature type="transmembrane region" description="Helical" evidence="6">
    <location>
        <begin position="153"/>
        <end position="176"/>
    </location>
</feature>
<keyword evidence="6" id="KW-0739">Sodium transport</keyword>